<feature type="transmembrane region" description="Helical" evidence="1">
    <location>
        <begin position="96"/>
        <end position="117"/>
    </location>
</feature>
<feature type="transmembrane region" description="Helical" evidence="1">
    <location>
        <begin position="138"/>
        <end position="157"/>
    </location>
</feature>
<evidence type="ECO:0000313" key="3">
    <source>
        <dbReference type="EMBL" id="QHQ37224.1"/>
    </source>
</evidence>
<reference evidence="3 4" key="1">
    <citation type="submission" date="2019-12" db="EMBL/GenBank/DDBJ databases">
        <title>Complete genome sequence of Algicella marina strain 9Alg 56(T) isolated from the red alga Tichocarpus crinitus.</title>
        <authorList>
            <person name="Kim S.-G."/>
            <person name="Nedashkovskaya O.I."/>
        </authorList>
    </citation>
    <scope>NUCLEOTIDE SEQUENCE [LARGE SCALE GENOMIC DNA]</scope>
    <source>
        <strain evidence="3 4">9Alg 56</strain>
    </source>
</reference>
<keyword evidence="1" id="KW-1133">Transmembrane helix</keyword>
<feature type="domain" description="Prepilin type IV endopeptidase peptidase" evidence="2">
    <location>
        <begin position="10"/>
        <end position="110"/>
    </location>
</feature>
<dbReference type="Proteomes" id="UP000464495">
    <property type="component" value="Chromosome"/>
</dbReference>
<dbReference type="Gene3D" id="1.20.120.1220">
    <property type="match status" value="1"/>
</dbReference>
<dbReference type="InterPro" id="IPR000045">
    <property type="entry name" value="Prepilin_IV_endopep_pep"/>
</dbReference>
<sequence>MSADWTFFVVLLPFLFTAAYTDLKFMLLKNWMNIALFALFLPLGLMVLPVEDFAYRLCIGLAVFVVLMLLAIFNAFGAGDAKYLAALTPFIAPEDYSAFVFILCYTNLIAIVLHRIARSVAAIRNLAPDWKSWAARKFPMGYAISGAALFFFSYRALSGPFALG</sequence>
<dbReference type="RefSeq" id="WP_161863765.1">
    <property type="nucleotide sequence ID" value="NZ_CP046620.1"/>
</dbReference>
<keyword evidence="4" id="KW-1185">Reference proteome</keyword>
<keyword evidence="1" id="KW-0812">Transmembrane</keyword>
<protein>
    <recommendedName>
        <fullName evidence="2">Prepilin type IV endopeptidase peptidase domain-containing protein</fullName>
    </recommendedName>
</protein>
<dbReference type="AlphaFoldDB" id="A0A6P1T2R2"/>
<organism evidence="3 4">
    <name type="scientific">Algicella marina</name>
    <dbReference type="NCBI Taxonomy" id="2683284"/>
    <lineage>
        <taxon>Bacteria</taxon>
        <taxon>Pseudomonadati</taxon>
        <taxon>Pseudomonadota</taxon>
        <taxon>Alphaproteobacteria</taxon>
        <taxon>Rhodobacterales</taxon>
        <taxon>Paracoccaceae</taxon>
        <taxon>Algicella</taxon>
    </lineage>
</organism>
<feature type="transmembrane region" description="Helical" evidence="1">
    <location>
        <begin position="57"/>
        <end position="76"/>
    </location>
</feature>
<dbReference type="GO" id="GO:0004190">
    <property type="term" value="F:aspartic-type endopeptidase activity"/>
    <property type="evidence" value="ECO:0007669"/>
    <property type="project" value="InterPro"/>
</dbReference>
<proteinExistence type="predicted"/>
<feature type="transmembrane region" description="Helical" evidence="1">
    <location>
        <begin position="31"/>
        <end position="50"/>
    </location>
</feature>
<evidence type="ECO:0000259" key="2">
    <source>
        <dbReference type="Pfam" id="PF01478"/>
    </source>
</evidence>
<evidence type="ECO:0000313" key="4">
    <source>
        <dbReference type="Proteomes" id="UP000464495"/>
    </source>
</evidence>
<keyword evidence="1" id="KW-0472">Membrane</keyword>
<gene>
    <name evidence="3" type="ORF">GO499_19560</name>
</gene>
<dbReference type="GO" id="GO:0016020">
    <property type="term" value="C:membrane"/>
    <property type="evidence" value="ECO:0007669"/>
    <property type="project" value="InterPro"/>
</dbReference>
<evidence type="ECO:0000256" key="1">
    <source>
        <dbReference type="SAM" id="Phobius"/>
    </source>
</evidence>
<dbReference type="Pfam" id="PF01478">
    <property type="entry name" value="Peptidase_A24"/>
    <property type="match status" value="1"/>
</dbReference>
<name>A0A6P1T2R2_9RHOB</name>
<dbReference type="KEGG" id="amaq:GO499_19560"/>
<dbReference type="EMBL" id="CP046620">
    <property type="protein sequence ID" value="QHQ37224.1"/>
    <property type="molecule type" value="Genomic_DNA"/>
</dbReference>
<accession>A0A6P1T2R2</accession>